<dbReference type="Proteomes" id="UP000198539">
    <property type="component" value="Unassembled WGS sequence"/>
</dbReference>
<dbReference type="EMBL" id="FNOM01000002">
    <property type="protein sequence ID" value="SDW45034.1"/>
    <property type="molecule type" value="Genomic_DNA"/>
</dbReference>
<feature type="domain" description="CN hydrolase" evidence="3">
    <location>
        <begin position="15"/>
        <end position="263"/>
    </location>
</feature>
<evidence type="ECO:0000259" key="3">
    <source>
        <dbReference type="PROSITE" id="PS50263"/>
    </source>
</evidence>
<dbReference type="InterPro" id="IPR001110">
    <property type="entry name" value="UPF0012_CS"/>
</dbReference>
<dbReference type="SUPFAM" id="SSF56317">
    <property type="entry name" value="Carbon-nitrogen hydrolase"/>
    <property type="match status" value="1"/>
</dbReference>
<dbReference type="PANTHER" id="PTHR23088">
    <property type="entry name" value="NITRILASE-RELATED"/>
    <property type="match status" value="1"/>
</dbReference>
<dbReference type="InterPro" id="IPR003010">
    <property type="entry name" value="C-N_Hydrolase"/>
</dbReference>
<evidence type="ECO:0000256" key="2">
    <source>
        <dbReference type="ARBA" id="ARBA00022801"/>
    </source>
</evidence>
<gene>
    <name evidence="4" type="ORF">SAMN04488238_102105</name>
</gene>
<protein>
    <submittedName>
        <fullName evidence="4">Predicted amidohydrolase</fullName>
    </submittedName>
</protein>
<keyword evidence="2 4" id="KW-0378">Hydrolase</keyword>
<dbReference type="PROSITE" id="PS01227">
    <property type="entry name" value="UPF0012"/>
    <property type="match status" value="1"/>
</dbReference>
<organism evidence="4 5">
    <name type="scientific">Roseicitreum antarcticum</name>
    <dbReference type="NCBI Taxonomy" id="564137"/>
    <lineage>
        <taxon>Bacteria</taxon>
        <taxon>Pseudomonadati</taxon>
        <taxon>Pseudomonadota</taxon>
        <taxon>Alphaproteobacteria</taxon>
        <taxon>Rhodobacterales</taxon>
        <taxon>Paracoccaceae</taxon>
        <taxon>Roseicitreum</taxon>
    </lineage>
</organism>
<accession>A0A1H2TP24</accession>
<dbReference type="CDD" id="cd07572">
    <property type="entry name" value="nit"/>
    <property type="match status" value="1"/>
</dbReference>
<proteinExistence type="inferred from homology"/>
<dbReference type="AlphaFoldDB" id="A0A1H2TP24"/>
<dbReference type="Gene3D" id="3.60.110.10">
    <property type="entry name" value="Carbon-nitrogen hydrolase"/>
    <property type="match status" value="1"/>
</dbReference>
<dbReference type="RefSeq" id="WP_176846863.1">
    <property type="nucleotide sequence ID" value="NZ_CP061498.1"/>
</dbReference>
<evidence type="ECO:0000313" key="5">
    <source>
        <dbReference type="Proteomes" id="UP000198539"/>
    </source>
</evidence>
<comment type="similarity">
    <text evidence="1">Belongs to the carbon-nitrogen hydrolase superfamily. NIT1/NIT2 family.</text>
</comment>
<evidence type="ECO:0000256" key="1">
    <source>
        <dbReference type="ARBA" id="ARBA00010613"/>
    </source>
</evidence>
<dbReference type="InterPro" id="IPR036526">
    <property type="entry name" value="C-N_Hydrolase_sf"/>
</dbReference>
<dbReference type="InterPro" id="IPR045254">
    <property type="entry name" value="Nit1/2_C-N_Hydrolase"/>
</dbReference>
<dbReference type="STRING" id="564137.SAMN04488238_102105"/>
<dbReference type="PROSITE" id="PS50263">
    <property type="entry name" value="CN_HYDROLASE"/>
    <property type="match status" value="1"/>
</dbReference>
<keyword evidence="5" id="KW-1185">Reference proteome</keyword>
<sequence length="288" mass="31958">MKDATERNDVAGTHLRLAMVQMTSSNQHADNVEAVHVIAHEAAKQGAQLLALPEAAGLMNRDRESARLSVTTEDQDPYIAACMDIAREHRMWVQTGSTPVLDPPETRFRNRGHLIDPDGQITARYDKIHLFDVNLPGEPARRESDRYAPGEQAVVASTPWGRVGMSVCYDLRFPHLYREYARQGATVMFIPSAFAMSTGAAHWEILLRARAIENGCFVVAAAQNGHHADGRQTWGHSMIIDPWGRVLTDMKTDNGIAVVDLDMEAVTTARQSIPAIENERRYVPALLP</sequence>
<name>A0A1H2TP24_9RHOB</name>
<dbReference type="PANTHER" id="PTHR23088:SF27">
    <property type="entry name" value="DEAMINATED GLUTATHIONE AMIDASE"/>
    <property type="match status" value="1"/>
</dbReference>
<evidence type="ECO:0000313" key="4">
    <source>
        <dbReference type="EMBL" id="SDW45034.1"/>
    </source>
</evidence>
<dbReference type="Pfam" id="PF00795">
    <property type="entry name" value="CN_hydrolase"/>
    <property type="match status" value="1"/>
</dbReference>
<dbReference type="GO" id="GO:0016811">
    <property type="term" value="F:hydrolase activity, acting on carbon-nitrogen (but not peptide) bonds, in linear amides"/>
    <property type="evidence" value="ECO:0007669"/>
    <property type="project" value="InterPro"/>
</dbReference>
<reference evidence="4 5" key="1">
    <citation type="submission" date="2016-10" db="EMBL/GenBank/DDBJ databases">
        <authorList>
            <person name="de Groot N.N."/>
        </authorList>
    </citation>
    <scope>NUCLEOTIDE SEQUENCE [LARGE SCALE GENOMIC DNA]</scope>
    <source>
        <strain evidence="4 5">CGMCC 1.8894</strain>
    </source>
</reference>